<dbReference type="Proteomes" id="UP000054564">
    <property type="component" value="Unassembled WGS sequence"/>
</dbReference>
<accession>A0A0L0VGL7</accession>
<organism evidence="1 2">
    <name type="scientific">Puccinia striiformis f. sp. tritici PST-78</name>
    <dbReference type="NCBI Taxonomy" id="1165861"/>
    <lineage>
        <taxon>Eukaryota</taxon>
        <taxon>Fungi</taxon>
        <taxon>Dikarya</taxon>
        <taxon>Basidiomycota</taxon>
        <taxon>Pucciniomycotina</taxon>
        <taxon>Pucciniomycetes</taxon>
        <taxon>Pucciniales</taxon>
        <taxon>Pucciniaceae</taxon>
        <taxon>Puccinia</taxon>
    </lineage>
</organism>
<evidence type="ECO:0000313" key="1">
    <source>
        <dbReference type="EMBL" id="KNE98432.1"/>
    </source>
</evidence>
<keyword evidence="2" id="KW-1185">Reference proteome</keyword>
<evidence type="ECO:0000313" key="2">
    <source>
        <dbReference type="Proteomes" id="UP000054564"/>
    </source>
</evidence>
<dbReference type="STRING" id="1165861.A0A0L0VGL7"/>
<reference evidence="2" key="1">
    <citation type="submission" date="2014-03" db="EMBL/GenBank/DDBJ databases">
        <title>The Genome Sequence of Puccinia striiformis f. sp. tritici PST-78.</title>
        <authorList>
            <consortium name="The Broad Institute Genome Sequencing Platform"/>
            <person name="Cuomo C."/>
            <person name="Hulbert S."/>
            <person name="Chen X."/>
            <person name="Walker B."/>
            <person name="Young S.K."/>
            <person name="Zeng Q."/>
            <person name="Gargeya S."/>
            <person name="Fitzgerald M."/>
            <person name="Haas B."/>
            <person name="Abouelleil A."/>
            <person name="Alvarado L."/>
            <person name="Arachchi H.M."/>
            <person name="Berlin A.M."/>
            <person name="Chapman S.B."/>
            <person name="Goldberg J."/>
            <person name="Griggs A."/>
            <person name="Gujja S."/>
            <person name="Hansen M."/>
            <person name="Howarth C."/>
            <person name="Imamovic A."/>
            <person name="Larimer J."/>
            <person name="McCowan C."/>
            <person name="Montmayeur A."/>
            <person name="Murphy C."/>
            <person name="Neiman D."/>
            <person name="Pearson M."/>
            <person name="Priest M."/>
            <person name="Roberts A."/>
            <person name="Saif S."/>
            <person name="Shea T."/>
            <person name="Sisk P."/>
            <person name="Sykes S."/>
            <person name="Wortman J."/>
            <person name="Nusbaum C."/>
            <person name="Birren B."/>
        </authorList>
    </citation>
    <scope>NUCLEOTIDE SEQUENCE [LARGE SCALE GENOMIC DNA]</scope>
    <source>
        <strain evidence="2">race PST-78</strain>
    </source>
</reference>
<dbReference type="AlphaFoldDB" id="A0A0L0VGL7"/>
<proteinExistence type="predicted"/>
<gene>
    <name evidence="1" type="ORF">PSTG_08346</name>
</gene>
<sequence length="148" mass="16646">MQLTNALQFDACGISETATVVKESAATKPFAPLLCIDNLNMEERIQMSSVGNQTRMFHGTWGYLHIPSKALWCTLNPDQLSLEAYHTALKNVSKMTIDSGLFLPLDRPQDDYEQVYKSQIGQVMLKYVATPSNLKKTIPVRLHDAKRC</sequence>
<name>A0A0L0VGL7_9BASI</name>
<comment type="caution">
    <text evidence="1">The sequence shown here is derived from an EMBL/GenBank/DDBJ whole genome shotgun (WGS) entry which is preliminary data.</text>
</comment>
<dbReference type="EMBL" id="AJIL01000057">
    <property type="protein sequence ID" value="KNE98432.1"/>
    <property type="molecule type" value="Genomic_DNA"/>
</dbReference>
<protein>
    <submittedName>
        <fullName evidence="1">Uncharacterized protein</fullName>
    </submittedName>
</protein>